<proteinExistence type="predicted"/>
<feature type="compositionally biased region" description="Low complexity" evidence="1">
    <location>
        <begin position="78"/>
        <end position="87"/>
    </location>
</feature>
<organism evidence="2 3">
    <name type="scientific">Pleurotus eryngii</name>
    <name type="common">Boletus of the steppes</name>
    <dbReference type="NCBI Taxonomy" id="5323"/>
    <lineage>
        <taxon>Eukaryota</taxon>
        <taxon>Fungi</taxon>
        <taxon>Dikarya</taxon>
        <taxon>Basidiomycota</taxon>
        <taxon>Agaricomycotina</taxon>
        <taxon>Agaricomycetes</taxon>
        <taxon>Agaricomycetidae</taxon>
        <taxon>Agaricales</taxon>
        <taxon>Pleurotineae</taxon>
        <taxon>Pleurotaceae</taxon>
        <taxon>Pleurotus</taxon>
    </lineage>
</organism>
<reference evidence="2" key="1">
    <citation type="submission" date="2020-11" db="EMBL/GenBank/DDBJ databases">
        <authorList>
            <consortium name="DOE Joint Genome Institute"/>
            <person name="Ahrendt S."/>
            <person name="Riley R."/>
            <person name="Andreopoulos W."/>
            <person name="Labutti K."/>
            <person name="Pangilinan J."/>
            <person name="Ruiz-Duenas F.J."/>
            <person name="Barrasa J.M."/>
            <person name="Sanchez-Garcia M."/>
            <person name="Camarero S."/>
            <person name="Miyauchi S."/>
            <person name="Serrano A."/>
            <person name="Linde D."/>
            <person name="Babiker R."/>
            <person name="Drula E."/>
            <person name="Ayuso-Fernandez I."/>
            <person name="Pacheco R."/>
            <person name="Padilla G."/>
            <person name="Ferreira P."/>
            <person name="Barriuso J."/>
            <person name="Kellner H."/>
            <person name="Castanera R."/>
            <person name="Alfaro M."/>
            <person name="Ramirez L."/>
            <person name="Pisabarro A.G."/>
            <person name="Kuo A."/>
            <person name="Tritt A."/>
            <person name="Lipzen A."/>
            <person name="He G."/>
            <person name="Yan M."/>
            <person name="Ng V."/>
            <person name="Cullen D."/>
            <person name="Martin F."/>
            <person name="Rosso M.-N."/>
            <person name="Henrissat B."/>
            <person name="Hibbett D."/>
            <person name="Martinez A.T."/>
            <person name="Grigoriev I.V."/>
        </authorList>
    </citation>
    <scope>NUCLEOTIDE SEQUENCE</scope>
    <source>
        <strain evidence="2">ATCC 90797</strain>
    </source>
</reference>
<feature type="compositionally biased region" description="Pro residues" evidence="1">
    <location>
        <begin position="48"/>
        <end position="62"/>
    </location>
</feature>
<feature type="compositionally biased region" description="Low complexity" evidence="1">
    <location>
        <begin position="29"/>
        <end position="47"/>
    </location>
</feature>
<name>A0A9P6DD49_PLEER</name>
<sequence length="241" mass="25612">MQAAKANKKGKETTTGRLRDKDGLEGGSEEQTQGGSAQRLAAAKAIRPPAPPQQPPAPPQQQPIPSAQQQPPAPPLAQLPIPLLPQATQPPAPLYQPAPAPPAPFPAPPQVMAQPPQQVGQAAEALGGQDVIMGPAAGDADANPGGNMAVDLPENPHLQTTIMHPLTTVPPRPSKGYSGGPFPRIVISSEDLLKSIHAEILDNILREPEEFLLLLPYGTGRKLHSEYQNMGEEIWKYINEF</sequence>
<feature type="compositionally biased region" description="Basic and acidic residues" evidence="1">
    <location>
        <begin position="9"/>
        <end position="24"/>
    </location>
</feature>
<comment type="caution">
    <text evidence="2">The sequence shown here is derived from an EMBL/GenBank/DDBJ whole genome shotgun (WGS) entry which is preliminary data.</text>
</comment>
<feature type="region of interest" description="Disordered" evidence="1">
    <location>
        <begin position="1"/>
        <end position="114"/>
    </location>
</feature>
<gene>
    <name evidence="2" type="ORF">BDN71DRAFT_1509443</name>
</gene>
<evidence type="ECO:0000313" key="3">
    <source>
        <dbReference type="Proteomes" id="UP000807025"/>
    </source>
</evidence>
<evidence type="ECO:0000256" key="1">
    <source>
        <dbReference type="SAM" id="MobiDB-lite"/>
    </source>
</evidence>
<accession>A0A9P6DD49</accession>
<dbReference type="EMBL" id="MU154601">
    <property type="protein sequence ID" value="KAF9492429.1"/>
    <property type="molecule type" value="Genomic_DNA"/>
</dbReference>
<dbReference type="AlphaFoldDB" id="A0A9P6DD49"/>
<keyword evidence="3" id="KW-1185">Reference proteome</keyword>
<evidence type="ECO:0000313" key="2">
    <source>
        <dbReference type="EMBL" id="KAF9492429.1"/>
    </source>
</evidence>
<protein>
    <submittedName>
        <fullName evidence="2">Uncharacterized protein</fullName>
    </submittedName>
</protein>
<dbReference type="Proteomes" id="UP000807025">
    <property type="component" value="Unassembled WGS sequence"/>
</dbReference>
<feature type="compositionally biased region" description="Pro residues" evidence="1">
    <location>
        <begin position="88"/>
        <end position="109"/>
    </location>
</feature>